<proteinExistence type="predicted"/>
<evidence type="ECO:0000313" key="1">
    <source>
        <dbReference type="EMBL" id="KAF2798264.1"/>
    </source>
</evidence>
<keyword evidence="2" id="KW-1185">Reference proteome</keyword>
<organism evidence="1 2">
    <name type="scientific">Melanomma pulvis-pyrius CBS 109.77</name>
    <dbReference type="NCBI Taxonomy" id="1314802"/>
    <lineage>
        <taxon>Eukaryota</taxon>
        <taxon>Fungi</taxon>
        <taxon>Dikarya</taxon>
        <taxon>Ascomycota</taxon>
        <taxon>Pezizomycotina</taxon>
        <taxon>Dothideomycetes</taxon>
        <taxon>Pleosporomycetidae</taxon>
        <taxon>Pleosporales</taxon>
        <taxon>Melanommataceae</taxon>
        <taxon>Melanomma</taxon>
    </lineage>
</organism>
<dbReference type="Proteomes" id="UP000799757">
    <property type="component" value="Unassembled WGS sequence"/>
</dbReference>
<dbReference type="EMBL" id="MU001787">
    <property type="protein sequence ID" value="KAF2798264.1"/>
    <property type="molecule type" value="Genomic_DNA"/>
</dbReference>
<sequence>MPNLDTPSPVLLSCHGTYIGQRSATNRNGRLLKRGLDGPTARPTPVLSCLWLPHACHPGVRQTSEQTEIRARAISGTVRDTATYGKARPLLALGDQRSSDYLGWLRSTVLQHRRDGAQGIERMELDSMGERVGVVVGAALAFSWLWRGADQLSILQRYRLEHPDNAWRELNM</sequence>
<gene>
    <name evidence="1" type="ORF">K505DRAFT_114663</name>
</gene>
<accession>A0A6A6XPU0</accession>
<protein>
    <submittedName>
        <fullName evidence="1">Uncharacterized protein</fullName>
    </submittedName>
</protein>
<dbReference type="AlphaFoldDB" id="A0A6A6XPU0"/>
<evidence type="ECO:0000313" key="2">
    <source>
        <dbReference type="Proteomes" id="UP000799757"/>
    </source>
</evidence>
<name>A0A6A6XPU0_9PLEO</name>
<reference evidence="1" key="1">
    <citation type="journal article" date="2020" name="Stud. Mycol.">
        <title>101 Dothideomycetes genomes: a test case for predicting lifestyles and emergence of pathogens.</title>
        <authorList>
            <person name="Haridas S."/>
            <person name="Albert R."/>
            <person name="Binder M."/>
            <person name="Bloem J."/>
            <person name="Labutti K."/>
            <person name="Salamov A."/>
            <person name="Andreopoulos B."/>
            <person name="Baker S."/>
            <person name="Barry K."/>
            <person name="Bills G."/>
            <person name="Bluhm B."/>
            <person name="Cannon C."/>
            <person name="Castanera R."/>
            <person name="Culley D."/>
            <person name="Daum C."/>
            <person name="Ezra D."/>
            <person name="Gonzalez J."/>
            <person name="Henrissat B."/>
            <person name="Kuo A."/>
            <person name="Liang C."/>
            <person name="Lipzen A."/>
            <person name="Lutzoni F."/>
            <person name="Magnuson J."/>
            <person name="Mondo S."/>
            <person name="Nolan M."/>
            <person name="Ohm R."/>
            <person name="Pangilinan J."/>
            <person name="Park H.-J."/>
            <person name="Ramirez L."/>
            <person name="Alfaro M."/>
            <person name="Sun H."/>
            <person name="Tritt A."/>
            <person name="Yoshinaga Y."/>
            <person name="Zwiers L.-H."/>
            <person name="Turgeon B."/>
            <person name="Goodwin S."/>
            <person name="Spatafora J."/>
            <person name="Crous P."/>
            <person name="Grigoriev I."/>
        </authorList>
    </citation>
    <scope>NUCLEOTIDE SEQUENCE</scope>
    <source>
        <strain evidence="1">CBS 109.77</strain>
    </source>
</reference>